<protein>
    <submittedName>
        <fullName evidence="4">Fimbrial isopeptide formation D2 domain-containing protein</fullName>
    </submittedName>
</protein>
<proteinExistence type="predicted"/>
<keyword evidence="1" id="KW-0812">Transmembrane</keyword>
<dbReference type="InterPro" id="IPR013783">
    <property type="entry name" value="Ig-like_fold"/>
</dbReference>
<evidence type="ECO:0000313" key="5">
    <source>
        <dbReference type="Proteomes" id="UP000183162"/>
    </source>
</evidence>
<keyword evidence="2" id="KW-0732">Signal</keyword>
<evidence type="ECO:0000259" key="3">
    <source>
        <dbReference type="Pfam" id="PF17802"/>
    </source>
</evidence>
<dbReference type="InterPro" id="IPR041033">
    <property type="entry name" value="SpaA_PFL_dom_1"/>
</dbReference>
<keyword evidence="1" id="KW-0472">Membrane</keyword>
<keyword evidence="1" id="KW-1133">Transmembrane helix</keyword>
<gene>
    <name evidence="4" type="ORF">SAMN05216400_1424</name>
</gene>
<dbReference type="InterPro" id="IPR026466">
    <property type="entry name" value="Fim_isopep_form_D2_dom"/>
</dbReference>
<name>A0A1G9M987_STREI</name>
<dbReference type="Gene3D" id="2.60.40.740">
    <property type="match status" value="1"/>
</dbReference>
<dbReference type="Proteomes" id="UP000183162">
    <property type="component" value="Unassembled WGS sequence"/>
</dbReference>
<evidence type="ECO:0000313" key="4">
    <source>
        <dbReference type="EMBL" id="SDL70816.1"/>
    </source>
</evidence>
<sequence length="476" mass="51814">MKKFKLFLAILVAALLILVGGKAMAYDITVKDGGAGTYEAYQIFTGDLSSDETTLSNIEWGNGITDAGKAALQEKYGVTSAAEVAEKLGSAGADAKAAKDFAKAAGQYLQNATGLTGHEAGYYLVQNKTVGSNEAYTNYILEVLKNVTVTPKTSIPSVTKKVKETNDTTGIKTDWQDFADYDRWDDVPFQLTATLPENIDDYETYYFELLDKLSPGFTLNKDTIKIYLENGKTKTEVTTFFNLDDLDFKIDNLKVLDGITASSKIIVEYTAKLNDKAVHGSSGNPSNVELVYSNNPNNTGVGASTGKTPESVVKVYTYEAVFEEIDKNRESLKGAEFTLYKTVKDENGNIKKVEVGKISVDESERFAFEGLDVGEYTLVETVTPDGYNTIKPIDFKIVTDYNENLDPTKLEGESGDAHFESNLSEGSLTAEIISRKGSLLPSTGGVGTTILCSIGTILVLVSVVFLVTKKRMEVKE</sequence>
<dbReference type="RefSeq" id="WP_074567036.1">
    <property type="nucleotide sequence ID" value="NZ_FNGX01000004.1"/>
</dbReference>
<dbReference type="NCBIfam" id="TIGR04226">
    <property type="entry name" value="RrgB_K2N_iso_D2"/>
    <property type="match status" value="1"/>
</dbReference>
<feature type="chain" id="PRO_5010259786" evidence="2">
    <location>
        <begin position="26"/>
        <end position="476"/>
    </location>
</feature>
<dbReference type="Pfam" id="PF17802">
    <property type="entry name" value="SpaA"/>
    <property type="match status" value="1"/>
</dbReference>
<dbReference type="OrthoDB" id="2199792at2"/>
<reference evidence="4 5" key="1">
    <citation type="submission" date="2016-10" db="EMBL/GenBank/DDBJ databases">
        <authorList>
            <person name="de Groot N.N."/>
        </authorList>
    </citation>
    <scope>NUCLEOTIDE SEQUENCE [LARGE SCALE GENOMIC DNA]</scope>
    <source>
        <strain evidence="4 5">Sb09</strain>
    </source>
</reference>
<dbReference type="Gene3D" id="2.60.40.10">
    <property type="entry name" value="Immunoglobulins"/>
    <property type="match status" value="1"/>
</dbReference>
<feature type="transmembrane region" description="Helical" evidence="1">
    <location>
        <begin position="444"/>
        <end position="467"/>
    </location>
</feature>
<organism evidence="4 5">
    <name type="scientific">Streptococcus equinus</name>
    <name type="common">Streptococcus bovis</name>
    <dbReference type="NCBI Taxonomy" id="1335"/>
    <lineage>
        <taxon>Bacteria</taxon>
        <taxon>Bacillati</taxon>
        <taxon>Bacillota</taxon>
        <taxon>Bacilli</taxon>
        <taxon>Lactobacillales</taxon>
        <taxon>Streptococcaceae</taxon>
        <taxon>Streptococcus</taxon>
    </lineage>
</organism>
<feature type="signal peptide" evidence="2">
    <location>
        <begin position="1"/>
        <end position="25"/>
    </location>
</feature>
<feature type="domain" description="SpaA-like prealbumin fold" evidence="3">
    <location>
        <begin position="324"/>
        <end position="400"/>
    </location>
</feature>
<evidence type="ECO:0000256" key="2">
    <source>
        <dbReference type="SAM" id="SignalP"/>
    </source>
</evidence>
<dbReference type="EMBL" id="FNGX01000004">
    <property type="protein sequence ID" value="SDL70816.1"/>
    <property type="molecule type" value="Genomic_DNA"/>
</dbReference>
<accession>A0A1G9M987</accession>
<evidence type="ECO:0000256" key="1">
    <source>
        <dbReference type="SAM" id="Phobius"/>
    </source>
</evidence>
<dbReference type="AlphaFoldDB" id="A0A1G9M987"/>